<evidence type="ECO:0000313" key="2">
    <source>
        <dbReference type="EMBL" id="KAJ8430641.1"/>
    </source>
</evidence>
<name>A0A9Q1JTF5_9CARY</name>
<dbReference type="Proteomes" id="UP001153076">
    <property type="component" value="Unassembled WGS sequence"/>
</dbReference>
<evidence type="ECO:0000256" key="1">
    <source>
        <dbReference type="SAM" id="MobiDB-lite"/>
    </source>
</evidence>
<protein>
    <submittedName>
        <fullName evidence="2">Uncharacterized protein</fullName>
    </submittedName>
</protein>
<dbReference type="AlphaFoldDB" id="A0A9Q1JTF5"/>
<evidence type="ECO:0000313" key="3">
    <source>
        <dbReference type="Proteomes" id="UP001153076"/>
    </source>
</evidence>
<keyword evidence="3" id="KW-1185">Reference proteome</keyword>
<feature type="region of interest" description="Disordered" evidence="1">
    <location>
        <begin position="1"/>
        <end position="26"/>
    </location>
</feature>
<dbReference type="EMBL" id="JAKOGI010000776">
    <property type="protein sequence ID" value="KAJ8430641.1"/>
    <property type="molecule type" value="Genomic_DNA"/>
</dbReference>
<organism evidence="2 3">
    <name type="scientific">Carnegiea gigantea</name>
    <dbReference type="NCBI Taxonomy" id="171969"/>
    <lineage>
        <taxon>Eukaryota</taxon>
        <taxon>Viridiplantae</taxon>
        <taxon>Streptophyta</taxon>
        <taxon>Embryophyta</taxon>
        <taxon>Tracheophyta</taxon>
        <taxon>Spermatophyta</taxon>
        <taxon>Magnoliopsida</taxon>
        <taxon>eudicotyledons</taxon>
        <taxon>Gunneridae</taxon>
        <taxon>Pentapetalae</taxon>
        <taxon>Caryophyllales</taxon>
        <taxon>Cactineae</taxon>
        <taxon>Cactaceae</taxon>
        <taxon>Cactoideae</taxon>
        <taxon>Echinocereeae</taxon>
        <taxon>Carnegiea</taxon>
    </lineage>
</organism>
<reference evidence="2" key="1">
    <citation type="submission" date="2022-04" db="EMBL/GenBank/DDBJ databases">
        <title>Carnegiea gigantea Genome sequencing and assembly v2.</title>
        <authorList>
            <person name="Copetti D."/>
            <person name="Sanderson M.J."/>
            <person name="Burquez A."/>
            <person name="Wojciechowski M.F."/>
        </authorList>
    </citation>
    <scope>NUCLEOTIDE SEQUENCE</scope>
    <source>
        <strain evidence="2">SGP5-SGP5p</strain>
        <tissue evidence="2">Aerial part</tissue>
    </source>
</reference>
<gene>
    <name evidence="2" type="ORF">Cgig2_032161</name>
</gene>
<proteinExistence type="predicted"/>
<sequence length="157" mass="17623">MNTINGSSPMARHHCKTQPTKQAQKQHERVIFTDETRKATTGHAFVTCWGYYLPFFFLAFDQPPTPRNPSVTSLLCSAQPSPTILLLVVHGDALLTQHLRTLMRPPRRCSTQNLDISKPTSVASVMKTVAISLAIATLLNKYYGNISFIYGNRLNKY</sequence>
<comment type="caution">
    <text evidence="2">The sequence shown here is derived from an EMBL/GenBank/DDBJ whole genome shotgun (WGS) entry which is preliminary data.</text>
</comment>
<accession>A0A9Q1JTF5</accession>